<evidence type="ECO:0000313" key="2">
    <source>
        <dbReference type="EMBL" id="KAF9919117.1"/>
    </source>
</evidence>
<sequence>MRFNATAFTLATFVIVLVAIPLPPVLAAQTWDVYIVDDVFSPQVIDIAPGDTVRWLLTEDDDDYHAIVQTVDGPRSCTSKPGGFNSGRKSPGETYQQTFFDDGMVVNYKDGIGANCLEDGAMGTIYVGARPVPTSTPNGGTKIYQQGLLILGVSGFLGALMAV</sequence>
<dbReference type="AlphaFoldDB" id="A0A9P6IJN3"/>
<evidence type="ECO:0000256" key="1">
    <source>
        <dbReference type="SAM" id="SignalP"/>
    </source>
</evidence>
<dbReference type="EMBL" id="JAAAHW010011580">
    <property type="protein sequence ID" value="KAF9919117.1"/>
    <property type="molecule type" value="Genomic_DNA"/>
</dbReference>
<gene>
    <name evidence="2" type="ORF">BGZ65_012310</name>
</gene>
<keyword evidence="3" id="KW-1185">Reference proteome</keyword>
<dbReference type="SUPFAM" id="SSF49503">
    <property type="entry name" value="Cupredoxins"/>
    <property type="match status" value="1"/>
</dbReference>
<feature type="signal peptide" evidence="1">
    <location>
        <begin position="1"/>
        <end position="27"/>
    </location>
</feature>
<feature type="chain" id="PRO_5040306128" description="Phytocyanin domain-containing protein" evidence="1">
    <location>
        <begin position="28"/>
        <end position="163"/>
    </location>
</feature>
<proteinExistence type="predicted"/>
<dbReference type="InterPro" id="IPR008972">
    <property type="entry name" value="Cupredoxin"/>
</dbReference>
<accession>A0A9P6IJN3</accession>
<evidence type="ECO:0000313" key="3">
    <source>
        <dbReference type="Proteomes" id="UP000749646"/>
    </source>
</evidence>
<dbReference type="Proteomes" id="UP000749646">
    <property type="component" value="Unassembled WGS sequence"/>
</dbReference>
<dbReference type="OrthoDB" id="2436418at2759"/>
<keyword evidence="1" id="KW-0732">Signal</keyword>
<protein>
    <recommendedName>
        <fullName evidence="4">Phytocyanin domain-containing protein</fullName>
    </recommendedName>
</protein>
<reference evidence="2" key="1">
    <citation type="journal article" date="2020" name="Fungal Divers.">
        <title>Resolving the Mortierellaceae phylogeny through synthesis of multi-gene phylogenetics and phylogenomics.</title>
        <authorList>
            <person name="Vandepol N."/>
            <person name="Liber J."/>
            <person name="Desiro A."/>
            <person name="Na H."/>
            <person name="Kennedy M."/>
            <person name="Barry K."/>
            <person name="Grigoriev I.V."/>
            <person name="Miller A.N."/>
            <person name="O'Donnell K."/>
            <person name="Stajich J.E."/>
            <person name="Bonito G."/>
        </authorList>
    </citation>
    <scope>NUCLEOTIDE SEQUENCE</scope>
    <source>
        <strain evidence="2">MES-2147</strain>
    </source>
</reference>
<evidence type="ECO:0008006" key="4">
    <source>
        <dbReference type="Google" id="ProtNLM"/>
    </source>
</evidence>
<comment type="caution">
    <text evidence="2">The sequence shown here is derived from an EMBL/GenBank/DDBJ whole genome shotgun (WGS) entry which is preliminary data.</text>
</comment>
<organism evidence="2 3">
    <name type="scientific">Modicella reniformis</name>
    <dbReference type="NCBI Taxonomy" id="1440133"/>
    <lineage>
        <taxon>Eukaryota</taxon>
        <taxon>Fungi</taxon>
        <taxon>Fungi incertae sedis</taxon>
        <taxon>Mucoromycota</taxon>
        <taxon>Mortierellomycotina</taxon>
        <taxon>Mortierellomycetes</taxon>
        <taxon>Mortierellales</taxon>
        <taxon>Mortierellaceae</taxon>
        <taxon>Modicella</taxon>
    </lineage>
</organism>
<name>A0A9P6IJN3_9FUNG</name>
<dbReference type="Gene3D" id="2.60.40.420">
    <property type="entry name" value="Cupredoxins - blue copper proteins"/>
    <property type="match status" value="1"/>
</dbReference>